<dbReference type="AlphaFoldDB" id="A0A6P2CUV2"/>
<feature type="region of interest" description="Disordered" evidence="1">
    <location>
        <begin position="181"/>
        <end position="236"/>
    </location>
</feature>
<dbReference type="Pfam" id="PF20382">
    <property type="entry name" value="DUF6677"/>
    <property type="match status" value="1"/>
</dbReference>
<evidence type="ECO:0000259" key="3">
    <source>
        <dbReference type="Pfam" id="PF20382"/>
    </source>
</evidence>
<reference evidence="4 5" key="1">
    <citation type="submission" date="2019-05" db="EMBL/GenBank/DDBJ databases">
        <authorList>
            <consortium name="Science for Life Laboratories"/>
        </authorList>
    </citation>
    <scope>NUCLEOTIDE SEQUENCE [LARGE SCALE GENOMIC DNA]</scope>
    <source>
        <strain evidence="4">Soil9</strain>
    </source>
</reference>
<dbReference type="RefSeq" id="WP_162665957.1">
    <property type="nucleotide sequence ID" value="NZ_LR593886.1"/>
</dbReference>
<evidence type="ECO:0000313" key="4">
    <source>
        <dbReference type="EMBL" id="VTR90882.1"/>
    </source>
</evidence>
<feature type="compositionally biased region" description="Pro residues" evidence="1">
    <location>
        <begin position="197"/>
        <end position="230"/>
    </location>
</feature>
<dbReference type="EMBL" id="LR593886">
    <property type="protein sequence ID" value="VTR90882.1"/>
    <property type="molecule type" value="Genomic_DNA"/>
</dbReference>
<feature type="domain" description="DUF6677" evidence="3">
    <location>
        <begin position="20"/>
        <end position="174"/>
    </location>
</feature>
<feature type="transmembrane region" description="Helical" evidence="2">
    <location>
        <begin position="151"/>
        <end position="170"/>
    </location>
</feature>
<dbReference type="Proteomes" id="UP000464178">
    <property type="component" value="Chromosome"/>
</dbReference>
<dbReference type="KEGG" id="gms:SOIL9_68320"/>
<dbReference type="InterPro" id="IPR046499">
    <property type="entry name" value="DUF6677"/>
</dbReference>
<evidence type="ECO:0000313" key="5">
    <source>
        <dbReference type="Proteomes" id="UP000464178"/>
    </source>
</evidence>
<name>A0A6P2CUV2_9BACT</name>
<protein>
    <recommendedName>
        <fullName evidence="3">DUF6677 domain-containing protein</fullName>
    </recommendedName>
</protein>
<feature type="transmembrane region" description="Helical" evidence="2">
    <location>
        <begin position="15"/>
        <end position="34"/>
    </location>
</feature>
<sequence length="236" mass="25574">MASSPTNDPPLPPVTLDPIAGLLSYIIPGLGQIYQGRVGKGLLFFGGLYLLFFYGMWMGQWRNVWLPDTEDLPAVAFAGTDMPGAAKAISYRPQFLGQVWIGAAAWPGVYQYIAFDKAKDEGPIFGKFQRMPDEKELNDLQRNGNKRWDLGWVYTVIAGVLNLLVIYDAFAGPMFRDPPSDWVGDEHEEAYTAAPRTPVPAAPPPPPVATVPSFKPPAPPVEAPAPPVPPTAQGGA</sequence>
<keyword evidence="5" id="KW-1185">Reference proteome</keyword>
<accession>A0A6P2CUV2</accession>
<keyword evidence="2" id="KW-0472">Membrane</keyword>
<organism evidence="4 5">
    <name type="scientific">Gemmata massiliana</name>
    <dbReference type="NCBI Taxonomy" id="1210884"/>
    <lineage>
        <taxon>Bacteria</taxon>
        <taxon>Pseudomonadati</taxon>
        <taxon>Planctomycetota</taxon>
        <taxon>Planctomycetia</taxon>
        <taxon>Gemmatales</taxon>
        <taxon>Gemmataceae</taxon>
        <taxon>Gemmata</taxon>
    </lineage>
</organism>
<feature type="transmembrane region" description="Helical" evidence="2">
    <location>
        <begin position="41"/>
        <end position="59"/>
    </location>
</feature>
<keyword evidence="2" id="KW-1133">Transmembrane helix</keyword>
<gene>
    <name evidence="4" type="ORF">SOIL9_68320</name>
</gene>
<proteinExistence type="predicted"/>
<evidence type="ECO:0000256" key="2">
    <source>
        <dbReference type="SAM" id="Phobius"/>
    </source>
</evidence>
<evidence type="ECO:0000256" key="1">
    <source>
        <dbReference type="SAM" id="MobiDB-lite"/>
    </source>
</evidence>
<keyword evidence="2" id="KW-0812">Transmembrane</keyword>